<keyword evidence="4" id="KW-1185">Reference proteome</keyword>
<organism evidence="3 4">
    <name type="scientific">Sphaerimonospora cavernae</name>
    <dbReference type="NCBI Taxonomy" id="1740611"/>
    <lineage>
        <taxon>Bacteria</taxon>
        <taxon>Bacillati</taxon>
        <taxon>Actinomycetota</taxon>
        <taxon>Actinomycetes</taxon>
        <taxon>Streptosporangiales</taxon>
        <taxon>Streptosporangiaceae</taxon>
        <taxon>Sphaerimonospora</taxon>
    </lineage>
</organism>
<evidence type="ECO:0000256" key="2">
    <source>
        <dbReference type="SAM" id="MobiDB-lite"/>
    </source>
</evidence>
<comment type="similarity">
    <text evidence="1">Belongs to the phD/YefM antitoxin family.</text>
</comment>
<proteinExistence type="inferred from homology"/>
<feature type="region of interest" description="Disordered" evidence="2">
    <location>
        <begin position="76"/>
        <end position="97"/>
    </location>
</feature>
<dbReference type="NCBIfam" id="TIGR01552">
    <property type="entry name" value="phd_fam"/>
    <property type="match status" value="1"/>
</dbReference>
<dbReference type="RefSeq" id="WP_394299459.1">
    <property type="nucleotide sequence ID" value="NZ_JBHMQT010000003.1"/>
</dbReference>
<reference evidence="3 4" key="1">
    <citation type="submission" date="2024-09" db="EMBL/GenBank/DDBJ databases">
        <authorList>
            <person name="Sun Q."/>
            <person name="Mori K."/>
        </authorList>
    </citation>
    <scope>NUCLEOTIDE SEQUENCE [LARGE SCALE GENOMIC DNA]</scope>
    <source>
        <strain evidence="3 4">TBRC 1851</strain>
    </source>
</reference>
<dbReference type="EMBL" id="JBHMQT010000003">
    <property type="protein sequence ID" value="MFC0861237.1"/>
    <property type="molecule type" value="Genomic_DNA"/>
</dbReference>
<accession>A0ABV6TYD6</accession>
<evidence type="ECO:0000313" key="3">
    <source>
        <dbReference type="EMBL" id="MFC0861237.1"/>
    </source>
</evidence>
<evidence type="ECO:0000313" key="4">
    <source>
        <dbReference type="Proteomes" id="UP001589870"/>
    </source>
</evidence>
<evidence type="ECO:0000256" key="1">
    <source>
        <dbReference type="ARBA" id="ARBA00009981"/>
    </source>
</evidence>
<dbReference type="Gene3D" id="3.40.1620.10">
    <property type="entry name" value="YefM-like domain"/>
    <property type="match status" value="1"/>
</dbReference>
<comment type="caution">
    <text evidence="3">The sequence shown here is derived from an EMBL/GenBank/DDBJ whole genome shotgun (WGS) entry which is preliminary data.</text>
</comment>
<name>A0ABV6TYD6_9ACTN</name>
<sequence>MTDEVISVGVRELRDRLAHFLQLVQTGTVVEITERGRPVAQLAALPHDRVVTEKLVAEGRMTMPEIEIDWTDWHVTRGQPGEPLPSETLADLRSAER</sequence>
<dbReference type="Proteomes" id="UP001589870">
    <property type="component" value="Unassembled WGS sequence"/>
</dbReference>
<dbReference type="SUPFAM" id="SSF143120">
    <property type="entry name" value="YefM-like"/>
    <property type="match status" value="1"/>
</dbReference>
<protein>
    <submittedName>
        <fullName evidence="3">Type II toxin-antitoxin system Phd/YefM family antitoxin</fullName>
    </submittedName>
</protein>
<dbReference type="InterPro" id="IPR036165">
    <property type="entry name" value="YefM-like_sf"/>
</dbReference>
<gene>
    <name evidence="3" type="ORF">ACFHYQ_02885</name>
</gene>